<protein>
    <recommendedName>
        <fullName evidence="3">TIGR02996 domain-containing protein</fullName>
    </recommendedName>
</protein>
<dbReference type="NCBIfam" id="TIGR02996">
    <property type="entry name" value="rpt_mate_G_obs"/>
    <property type="match status" value="1"/>
</dbReference>
<dbReference type="EMBL" id="CP036426">
    <property type="protein sequence ID" value="QDV34970.1"/>
    <property type="molecule type" value="Genomic_DNA"/>
</dbReference>
<accession>A0A518H2C9</accession>
<dbReference type="Proteomes" id="UP000317835">
    <property type="component" value="Chromosome"/>
</dbReference>
<name>A0A518H2C9_9BACT</name>
<evidence type="ECO:0000313" key="1">
    <source>
        <dbReference type="EMBL" id="QDV34970.1"/>
    </source>
</evidence>
<sequence>MPLSDAELALIAAIHADPRNDAPRLAYADWLEANGLGDEAKFIRVQCEQPYFSLITRDGIRPATDSGRIKFEDPERMEQAIELLGRIYPSERYPETRYYDEYRRGLPLYEEKLNDGNLRYSAAQIRADMSPLVRYRLHLETSRLADWLNHPIMQFVDVLRISPGWEDDDDVEDIRADDLRALAASPLIDRLEKLGLGVDMAPDAVELARSLERRVEVEYGDWTI</sequence>
<dbReference type="AlphaFoldDB" id="A0A518H2C9"/>
<dbReference type="RefSeq" id="WP_145270242.1">
    <property type="nucleotide sequence ID" value="NZ_CP036426.1"/>
</dbReference>
<dbReference type="InterPro" id="IPR014338">
    <property type="entry name" value="CHP02996_rpt-companion-dom"/>
</dbReference>
<evidence type="ECO:0008006" key="3">
    <source>
        <dbReference type="Google" id="ProtNLM"/>
    </source>
</evidence>
<keyword evidence="2" id="KW-1185">Reference proteome</keyword>
<proteinExistence type="predicted"/>
<gene>
    <name evidence="1" type="ORF">ElP_28670</name>
</gene>
<dbReference type="KEGG" id="tpla:ElP_28670"/>
<organism evidence="1 2">
    <name type="scientific">Tautonia plasticadhaerens</name>
    <dbReference type="NCBI Taxonomy" id="2527974"/>
    <lineage>
        <taxon>Bacteria</taxon>
        <taxon>Pseudomonadati</taxon>
        <taxon>Planctomycetota</taxon>
        <taxon>Planctomycetia</taxon>
        <taxon>Isosphaerales</taxon>
        <taxon>Isosphaeraceae</taxon>
        <taxon>Tautonia</taxon>
    </lineage>
</organism>
<dbReference type="OrthoDB" id="261413at2"/>
<evidence type="ECO:0000313" key="2">
    <source>
        <dbReference type="Proteomes" id="UP000317835"/>
    </source>
</evidence>
<reference evidence="1 2" key="1">
    <citation type="submission" date="2019-02" db="EMBL/GenBank/DDBJ databases">
        <title>Deep-cultivation of Planctomycetes and their phenomic and genomic characterization uncovers novel biology.</title>
        <authorList>
            <person name="Wiegand S."/>
            <person name="Jogler M."/>
            <person name="Boedeker C."/>
            <person name="Pinto D."/>
            <person name="Vollmers J."/>
            <person name="Rivas-Marin E."/>
            <person name="Kohn T."/>
            <person name="Peeters S.H."/>
            <person name="Heuer A."/>
            <person name="Rast P."/>
            <person name="Oberbeckmann S."/>
            <person name="Bunk B."/>
            <person name="Jeske O."/>
            <person name="Meyerdierks A."/>
            <person name="Storesund J.E."/>
            <person name="Kallscheuer N."/>
            <person name="Luecker S."/>
            <person name="Lage O.M."/>
            <person name="Pohl T."/>
            <person name="Merkel B.J."/>
            <person name="Hornburger P."/>
            <person name="Mueller R.-W."/>
            <person name="Bruemmer F."/>
            <person name="Labrenz M."/>
            <person name="Spormann A.M."/>
            <person name="Op den Camp H."/>
            <person name="Overmann J."/>
            <person name="Amann R."/>
            <person name="Jetten M.S.M."/>
            <person name="Mascher T."/>
            <person name="Medema M.H."/>
            <person name="Devos D.P."/>
            <person name="Kaster A.-K."/>
            <person name="Ovreas L."/>
            <person name="Rohde M."/>
            <person name="Galperin M.Y."/>
            <person name="Jogler C."/>
        </authorList>
    </citation>
    <scope>NUCLEOTIDE SEQUENCE [LARGE SCALE GENOMIC DNA]</scope>
    <source>
        <strain evidence="1 2">ElP</strain>
    </source>
</reference>